<dbReference type="EMBL" id="BSYB01000014">
    <property type="protein sequence ID" value="GMG45291.1"/>
    <property type="molecule type" value="Genomic_DNA"/>
</dbReference>
<accession>A0ABQ6KMW4</accession>
<evidence type="ECO:0000313" key="2">
    <source>
        <dbReference type="EMBL" id="GMG45291.1"/>
    </source>
</evidence>
<reference evidence="2" key="1">
    <citation type="submission" date="2023-04" db="EMBL/GenBank/DDBJ databases">
        <title>Aspergillus oryzae var. brunneus NBRC 4377.</title>
        <authorList>
            <person name="Ichikawa N."/>
            <person name="Sato H."/>
            <person name="Tonouchi N."/>
        </authorList>
    </citation>
    <scope>NUCLEOTIDE SEQUENCE</scope>
    <source>
        <strain evidence="2">NBRC 4377</strain>
    </source>
</reference>
<name>A0ABQ6KMW4_ASPOZ</name>
<keyword evidence="1" id="KW-0175">Coiled coil</keyword>
<keyword evidence="3" id="KW-1185">Reference proteome</keyword>
<proteinExistence type="predicted"/>
<protein>
    <submittedName>
        <fullName evidence="2">Unnamed protein product</fullName>
    </submittedName>
</protein>
<evidence type="ECO:0000256" key="1">
    <source>
        <dbReference type="SAM" id="Coils"/>
    </source>
</evidence>
<evidence type="ECO:0000313" key="3">
    <source>
        <dbReference type="Proteomes" id="UP001165189"/>
    </source>
</evidence>
<gene>
    <name evidence="2" type="ORF">Aory05_000417500</name>
</gene>
<feature type="coiled-coil region" evidence="1">
    <location>
        <begin position="1"/>
        <end position="42"/>
    </location>
</feature>
<dbReference type="Proteomes" id="UP001165189">
    <property type="component" value="Unassembled WGS sequence"/>
</dbReference>
<organism evidence="2 3">
    <name type="scientific">Aspergillus oryzae var. brunneus</name>
    <dbReference type="NCBI Taxonomy" id="332754"/>
    <lineage>
        <taxon>Eukaryota</taxon>
        <taxon>Fungi</taxon>
        <taxon>Dikarya</taxon>
        <taxon>Ascomycota</taxon>
        <taxon>Pezizomycotina</taxon>
        <taxon>Eurotiomycetes</taxon>
        <taxon>Eurotiomycetidae</taxon>
        <taxon>Eurotiales</taxon>
        <taxon>Aspergillaceae</taxon>
        <taxon>Aspergillus</taxon>
        <taxon>Aspergillus subgen. Circumdati</taxon>
    </lineage>
</organism>
<sequence length="89" mass="9879">MGDIEDTCASLRAQIAATEAQLAGLKRELESVEQAAIKVRAQDAPNSTATTSTQGNEKRKWPLLDEEYRRYGRQMIVPQVGLQGEWISC</sequence>
<comment type="caution">
    <text evidence="2">The sequence shown here is derived from an EMBL/GenBank/DDBJ whole genome shotgun (WGS) entry which is preliminary data.</text>
</comment>